<comment type="similarity">
    <text evidence="1">Belongs to the OAF family.</text>
</comment>
<gene>
    <name evidence="4" type="ORF">PLOB_00015641</name>
</gene>
<evidence type="ECO:0000259" key="2">
    <source>
        <dbReference type="Pfam" id="PF14941"/>
    </source>
</evidence>
<evidence type="ECO:0000256" key="1">
    <source>
        <dbReference type="ARBA" id="ARBA00005786"/>
    </source>
</evidence>
<dbReference type="Pfam" id="PF14941">
    <property type="entry name" value="OAF_N"/>
    <property type="match status" value="1"/>
</dbReference>
<dbReference type="InterPro" id="IPR026315">
    <property type="entry name" value="Oaf"/>
</dbReference>
<feature type="domain" description="Out at first C-terminal" evidence="3">
    <location>
        <begin position="210"/>
        <end position="277"/>
    </location>
</feature>
<dbReference type="InterPro" id="IPR053897">
    <property type="entry name" value="Oaf_C"/>
</dbReference>
<reference evidence="4 5" key="1">
    <citation type="submission" date="2022-05" db="EMBL/GenBank/DDBJ databases">
        <authorList>
            <consortium name="Genoscope - CEA"/>
            <person name="William W."/>
        </authorList>
    </citation>
    <scope>NUCLEOTIDE SEQUENCE [LARGE SCALE GENOMIC DNA]</scope>
</reference>
<name>A0ABN8R9N2_9CNID</name>
<dbReference type="PANTHER" id="PTHR13423">
    <property type="entry name" value="OUT AT FIRST"/>
    <property type="match status" value="1"/>
</dbReference>
<feature type="domain" description="Out at first protein BRICHOS-like" evidence="2">
    <location>
        <begin position="33"/>
        <end position="173"/>
    </location>
</feature>
<evidence type="ECO:0000259" key="3">
    <source>
        <dbReference type="Pfam" id="PF22873"/>
    </source>
</evidence>
<evidence type="ECO:0000313" key="5">
    <source>
        <dbReference type="Proteomes" id="UP001159405"/>
    </source>
</evidence>
<dbReference type="Proteomes" id="UP001159405">
    <property type="component" value="Unassembled WGS sequence"/>
</dbReference>
<dbReference type="Pfam" id="PF22873">
    <property type="entry name" value="OAF_C"/>
    <property type="match status" value="1"/>
</dbReference>
<comment type="caution">
    <text evidence="4">The sequence shown here is derived from an EMBL/GenBank/DDBJ whole genome shotgun (WGS) entry which is preliminary data.</text>
</comment>
<dbReference type="InterPro" id="IPR053894">
    <property type="entry name" value="OAF_N"/>
</dbReference>
<evidence type="ECO:0008006" key="6">
    <source>
        <dbReference type="Google" id="ProtNLM"/>
    </source>
</evidence>
<dbReference type="PANTHER" id="PTHR13423:SF2">
    <property type="entry name" value="OUT AT FIRST PROTEIN HOMOLOG"/>
    <property type="match status" value="1"/>
</dbReference>
<dbReference type="EMBL" id="CALNXK010000196">
    <property type="protein sequence ID" value="CAH3175021.1"/>
    <property type="molecule type" value="Genomic_DNA"/>
</dbReference>
<organism evidence="4 5">
    <name type="scientific">Porites lobata</name>
    <dbReference type="NCBI Taxonomy" id="104759"/>
    <lineage>
        <taxon>Eukaryota</taxon>
        <taxon>Metazoa</taxon>
        <taxon>Cnidaria</taxon>
        <taxon>Anthozoa</taxon>
        <taxon>Hexacorallia</taxon>
        <taxon>Scleractinia</taxon>
        <taxon>Fungiina</taxon>
        <taxon>Poritidae</taxon>
        <taxon>Porites</taxon>
    </lineage>
</organism>
<accession>A0ABN8R9N2</accession>
<sequence>MPFIFRIRAYKMALEVTIFWFILCVFLVQNSCSNLVVNIKAKDGDVVQKSFFSDPEKDYVTIDFMTHGGRYVTVYIDFRLKRKIFQVTVLGEMDKAESSYEAMCFVTELVEDEFISSDAMSKLRQKNPSTIRIPEDDIGSDSHIMDHVVSLTSTDVLDKNLTELCRDAGKVLFKGTDPKLLLSENSTREDRDKLELASQDQSGFLKVLKRCRDTSELSAECICRSEVCISWYPCKLKLCQGEDDNGQPVEYRCGIKTCGKCHDFDFYVHERRNCFWDMNT</sequence>
<evidence type="ECO:0000313" key="4">
    <source>
        <dbReference type="EMBL" id="CAH3175021.1"/>
    </source>
</evidence>
<protein>
    <recommendedName>
        <fullName evidence="6">Out at first protein</fullName>
    </recommendedName>
</protein>
<proteinExistence type="inferred from homology"/>
<keyword evidence="5" id="KW-1185">Reference proteome</keyword>